<proteinExistence type="predicted"/>
<evidence type="ECO:0000313" key="2">
    <source>
        <dbReference type="Proteomes" id="UP000275076"/>
    </source>
</evidence>
<keyword evidence="2" id="KW-1185">Reference proteome</keyword>
<dbReference type="EMBL" id="RBVX01000013">
    <property type="protein sequence ID" value="RSL32659.1"/>
    <property type="molecule type" value="Genomic_DNA"/>
</dbReference>
<dbReference type="Proteomes" id="UP000275076">
    <property type="component" value="Unassembled WGS sequence"/>
</dbReference>
<name>A0A3R9Q391_9BACI</name>
<gene>
    <name evidence="1" type="ORF">D7Z54_14505</name>
</gene>
<dbReference type="AlphaFoldDB" id="A0A3R9Q391"/>
<dbReference type="RefSeq" id="WP_125556579.1">
    <property type="nucleotide sequence ID" value="NZ_RBVX01000013.1"/>
</dbReference>
<accession>A0A3R9Q391</accession>
<protein>
    <submittedName>
        <fullName evidence="1">Uncharacterized protein</fullName>
    </submittedName>
</protein>
<comment type="caution">
    <text evidence="1">The sequence shown here is derived from an EMBL/GenBank/DDBJ whole genome shotgun (WGS) entry which is preliminary data.</text>
</comment>
<evidence type="ECO:0000313" key="1">
    <source>
        <dbReference type="EMBL" id="RSL32659.1"/>
    </source>
</evidence>
<reference evidence="1 2" key="1">
    <citation type="submission" date="2018-10" db="EMBL/GenBank/DDBJ databases">
        <title>Draft genome sequence of Bacillus salarius IM0101, isolated from a hypersaline soil in Inner Mongolia, China.</title>
        <authorList>
            <person name="Yamprayoonswat W."/>
            <person name="Boonvisut S."/>
            <person name="Jumpathong W."/>
            <person name="Sittihan S."/>
            <person name="Ruangsuj P."/>
            <person name="Wanthongcharoen S."/>
            <person name="Thongpramul N."/>
            <person name="Pimmason S."/>
            <person name="Yu B."/>
            <person name="Yasawong M."/>
        </authorList>
    </citation>
    <scope>NUCLEOTIDE SEQUENCE [LARGE SCALE GENOMIC DNA]</scope>
    <source>
        <strain evidence="1 2">IM0101</strain>
    </source>
</reference>
<sequence>MSDVGKLTVNCEIKTSWLFKAFTVVGRVLGPTRLLPVTWYAATLCFLCNNGAVKFRVNNGRWQRLFRENEIYFYKTEAPP</sequence>
<organism evidence="1 2">
    <name type="scientific">Salibacterium salarium</name>
    <dbReference type="NCBI Taxonomy" id="284579"/>
    <lineage>
        <taxon>Bacteria</taxon>
        <taxon>Bacillati</taxon>
        <taxon>Bacillota</taxon>
        <taxon>Bacilli</taxon>
        <taxon>Bacillales</taxon>
        <taxon>Bacillaceae</taxon>
    </lineage>
</organism>